<dbReference type="GO" id="GO:0020037">
    <property type="term" value="F:heme binding"/>
    <property type="evidence" value="ECO:0007669"/>
    <property type="project" value="InterPro"/>
</dbReference>
<keyword evidence="2" id="KW-1185">Reference proteome</keyword>
<dbReference type="GO" id="GO:0044550">
    <property type="term" value="P:secondary metabolite biosynthetic process"/>
    <property type="evidence" value="ECO:0007669"/>
    <property type="project" value="UniProtKB-ARBA"/>
</dbReference>
<dbReference type="PANTHER" id="PTHR24299:SF20">
    <property type="entry name" value="CYTOCHROME P450"/>
    <property type="match status" value="1"/>
</dbReference>
<evidence type="ECO:0000313" key="1">
    <source>
        <dbReference type="EMBL" id="KAK9114557.1"/>
    </source>
</evidence>
<evidence type="ECO:0008006" key="3">
    <source>
        <dbReference type="Google" id="ProtNLM"/>
    </source>
</evidence>
<dbReference type="GO" id="GO:0004497">
    <property type="term" value="F:monooxygenase activity"/>
    <property type="evidence" value="ECO:0007669"/>
    <property type="project" value="InterPro"/>
</dbReference>
<evidence type="ECO:0000313" key="2">
    <source>
        <dbReference type="Proteomes" id="UP001420932"/>
    </source>
</evidence>
<dbReference type="InterPro" id="IPR001128">
    <property type="entry name" value="Cyt_P450"/>
</dbReference>
<accession>A0AAP0IHG2</accession>
<dbReference type="EMBL" id="JBBNAF010000009">
    <property type="protein sequence ID" value="KAK9114557.1"/>
    <property type="molecule type" value="Genomic_DNA"/>
</dbReference>
<dbReference type="SUPFAM" id="SSF48264">
    <property type="entry name" value="Cytochrome P450"/>
    <property type="match status" value="1"/>
</dbReference>
<dbReference type="Proteomes" id="UP001420932">
    <property type="component" value="Unassembled WGS sequence"/>
</dbReference>
<dbReference type="GO" id="GO:0005506">
    <property type="term" value="F:iron ion binding"/>
    <property type="evidence" value="ECO:0007669"/>
    <property type="project" value="InterPro"/>
</dbReference>
<proteinExistence type="predicted"/>
<dbReference type="Gene3D" id="3.40.50.2000">
    <property type="entry name" value="Glycogen Phosphorylase B"/>
    <property type="match status" value="1"/>
</dbReference>
<dbReference type="Pfam" id="PF00067">
    <property type="entry name" value="p450"/>
    <property type="match status" value="1"/>
</dbReference>
<dbReference type="InterPro" id="IPR036396">
    <property type="entry name" value="Cyt_P450_sf"/>
</dbReference>
<gene>
    <name evidence="1" type="ORF">Syun_021354</name>
</gene>
<comment type="caution">
    <text evidence="1">The sequence shown here is derived from an EMBL/GenBank/DDBJ whole genome shotgun (WGS) entry which is preliminary data.</text>
</comment>
<reference evidence="1 2" key="1">
    <citation type="submission" date="2024-01" db="EMBL/GenBank/DDBJ databases">
        <title>Genome assemblies of Stephania.</title>
        <authorList>
            <person name="Yang L."/>
        </authorList>
    </citation>
    <scope>NUCLEOTIDE SEQUENCE [LARGE SCALE GENOMIC DNA]</scope>
    <source>
        <strain evidence="1">YNDBR</strain>
        <tissue evidence="1">Leaf</tissue>
    </source>
</reference>
<protein>
    <recommendedName>
        <fullName evidence="3">Cytochrome P450</fullName>
    </recommendedName>
</protein>
<dbReference type="GO" id="GO:0016705">
    <property type="term" value="F:oxidoreductase activity, acting on paired donors, with incorporation or reduction of molecular oxygen"/>
    <property type="evidence" value="ECO:0007669"/>
    <property type="project" value="InterPro"/>
</dbReference>
<sequence>MAPIPLLPSPSQVPTDPHHPIHLQFFSDGLPLDYDRKANLDHYKDTLGKAGPQNLSHLIATSPHNFSCIVMNPFVPWVSDVAAQHRIPCAMLWIQPCALYAIPCAGSLSALLHSRFKQRLRMGQRPAIVVSSPEITEEILKHQDATFSSRTITEAVRTVTYGATSLVFVPYGSRWRLLRKVLSTELFSSGSLSALLHSRFKQR</sequence>
<name>A0AAP0IHG2_9MAGN</name>
<dbReference type="SUPFAM" id="SSF53756">
    <property type="entry name" value="UDP-Glycosyltransferase/glycogen phosphorylase"/>
    <property type="match status" value="1"/>
</dbReference>
<dbReference type="AlphaFoldDB" id="A0AAP0IHG2"/>
<dbReference type="PANTHER" id="PTHR24299">
    <property type="entry name" value="CYTOCHROME P450 FAMILY 1"/>
    <property type="match status" value="1"/>
</dbReference>
<organism evidence="1 2">
    <name type="scientific">Stephania yunnanensis</name>
    <dbReference type="NCBI Taxonomy" id="152371"/>
    <lineage>
        <taxon>Eukaryota</taxon>
        <taxon>Viridiplantae</taxon>
        <taxon>Streptophyta</taxon>
        <taxon>Embryophyta</taxon>
        <taxon>Tracheophyta</taxon>
        <taxon>Spermatophyta</taxon>
        <taxon>Magnoliopsida</taxon>
        <taxon>Ranunculales</taxon>
        <taxon>Menispermaceae</taxon>
        <taxon>Menispermoideae</taxon>
        <taxon>Cissampelideae</taxon>
        <taxon>Stephania</taxon>
    </lineage>
</organism>